<evidence type="ECO:0000256" key="1">
    <source>
        <dbReference type="ARBA" id="ARBA00023002"/>
    </source>
</evidence>
<evidence type="ECO:0000256" key="2">
    <source>
        <dbReference type="ARBA" id="ARBA00023027"/>
    </source>
</evidence>
<accession>A0AAX4NH34</accession>
<dbReference type="InterPro" id="IPR006140">
    <property type="entry name" value="D-isomer_DH_NAD-bd"/>
</dbReference>
<comment type="similarity">
    <text evidence="3">Belongs to the D-isomer specific 2-hydroxyacid dehydrogenase family.</text>
</comment>
<dbReference type="InterPro" id="IPR006139">
    <property type="entry name" value="D-isomer_2_OHA_DH_cat_dom"/>
</dbReference>
<evidence type="ECO:0000256" key="3">
    <source>
        <dbReference type="RuleBase" id="RU003719"/>
    </source>
</evidence>
<proteinExistence type="inferred from homology"/>
<evidence type="ECO:0000259" key="4">
    <source>
        <dbReference type="Pfam" id="PF00389"/>
    </source>
</evidence>
<dbReference type="PANTHER" id="PTHR10996">
    <property type="entry name" value="2-HYDROXYACID DEHYDROGENASE-RELATED"/>
    <property type="match status" value="1"/>
</dbReference>
<keyword evidence="7" id="KW-1185">Reference proteome</keyword>
<dbReference type="InterPro" id="IPR029752">
    <property type="entry name" value="D-isomer_DH_CS1"/>
</dbReference>
<evidence type="ECO:0000313" key="6">
    <source>
        <dbReference type="EMBL" id="WYY00792.1"/>
    </source>
</evidence>
<dbReference type="Pfam" id="PF00389">
    <property type="entry name" value="2-Hacid_dh"/>
    <property type="match status" value="1"/>
</dbReference>
<gene>
    <name evidence="6" type="ORF">OXIME_001376</name>
</gene>
<dbReference type="PANTHER" id="PTHR10996:SF178">
    <property type="entry name" value="2-HYDROXYACID DEHYDROGENASE YGL185C-RELATED"/>
    <property type="match status" value="1"/>
</dbReference>
<name>A0AAX4NH34_9ARCH</name>
<evidence type="ECO:0000259" key="5">
    <source>
        <dbReference type="Pfam" id="PF02826"/>
    </source>
</evidence>
<dbReference type="GO" id="GO:0030267">
    <property type="term" value="F:glyoxylate reductase (NADPH) activity"/>
    <property type="evidence" value="ECO:0007669"/>
    <property type="project" value="TreeGrafter"/>
</dbReference>
<dbReference type="GO" id="GO:0051287">
    <property type="term" value="F:NAD binding"/>
    <property type="evidence" value="ECO:0007669"/>
    <property type="project" value="InterPro"/>
</dbReference>
<dbReference type="AlphaFoldDB" id="A0AAX4NH34"/>
<dbReference type="RefSeq" id="WP_393971121.1">
    <property type="nucleotide sequence ID" value="NZ_CP133772.1"/>
</dbReference>
<keyword evidence="1 3" id="KW-0560">Oxidoreductase</keyword>
<dbReference type="EMBL" id="CP133772">
    <property type="protein sequence ID" value="WYY00792.1"/>
    <property type="molecule type" value="Genomic_DNA"/>
</dbReference>
<dbReference type="GO" id="GO:0005829">
    <property type="term" value="C:cytosol"/>
    <property type="evidence" value="ECO:0007669"/>
    <property type="project" value="TreeGrafter"/>
</dbReference>
<protein>
    <submittedName>
        <fullName evidence="6">2-hydroxyacid dehydrogenase</fullName>
    </submittedName>
</protein>
<dbReference type="NCBIfam" id="NF005027">
    <property type="entry name" value="PRK06436.1"/>
    <property type="match status" value="1"/>
</dbReference>
<organism evidence="6 7">
    <name type="scientific">Oxyplasma meridianum</name>
    <dbReference type="NCBI Taxonomy" id="3073602"/>
    <lineage>
        <taxon>Archaea</taxon>
        <taxon>Methanobacteriati</taxon>
        <taxon>Thermoplasmatota</taxon>
        <taxon>Thermoplasmata</taxon>
        <taxon>Thermoplasmatales</taxon>
        <taxon>Thermoplasmataceae</taxon>
        <taxon>Oxyplasma</taxon>
    </lineage>
</organism>
<dbReference type="KEGG" id="omr:OXIME_001376"/>
<dbReference type="SUPFAM" id="SSF51735">
    <property type="entry name" value="NAD(P)-binding Rossmann-fold domains"/>
    <property type="match status" value="1"/>
</dbReference>
<reference evidence="6 7" key="1">
    <citation type="submission" date="2023-09" db="EMBL/GenBank/DDBJ databases">
        <authorList>
            <person name="Golyshina O.V."/>
            <person name="Lunev E.A."/>
            <person name="Bargiela R."/>
            <person name="Gaines M.C."/>
            <person name="Daum B."/>
            <person name="Bale N.J."/>
            <person name="Koenen M."/>
            <person name="Sinninghe Damst J.S."/>
            <person name="Yakimov M."/>
            <person name="Golyshin P.N."/>
        </authorList>
    </citation>
    <scope>NUCLEOTIDE SEQUENCE [LARGE SCALE GENOMIC DNA]</scope>
    <source>
        <strain evidence="6 7">M1</strain>
    </source>
</reference>
<feature type="domain" description="D-isomer specific 2-hydroxyacid dehydrogenase catalytic" evidence="4">
    <location>
        <begin position="43"/>
        <end position="285"/>
    </location>
</feature>
<dbReference type="Pfam" id="PF02826">
    <property type="entry name" value="2-Hacid_dh_C"/>
    <property type="match status" value="1"/>
</dbReference>
<dbReference type="Proteomes" id="UP001451606">
    <property type="component" value="Chromosome"/>
</dbReference>
<feature type="domain" description="D-isomer specific 2-hydroxyacid dehydrogenase NAD-binding" evidence="5">
    <location>
        <begin position="88"/>
        <end position="255"/>
    </location>
</feature>
<dbReference type="PROSITE" id="PS00065">
    <property type="entry name" value="D_2_HYDROXYACID_DH_1"/>
    <property type="match status" value="1"/>
</dbReference>
<sequence>MKVGIYFDVTKEMADRCREITDVPVEIRPVYPTEIELIQGDYMLGPETKLIQTITAGVDHVKIAEIPKNVTFCSNADAFSDPVAEHAFALILSYMRKISTFDSMTKEGTWKKLPVSSLKHKTLGILGYGGIGRSCARLGKAFGMKILAFTRTPGEKTNVDKFVNTPDEIFRESDVVIIGLPLTKETRGYVGSHLLSLFRGSVIVNVARSHIVDKASMLDFLKKNPEKEYLSDVWWGEPKIEGNLPENVVLTPHVAGLSPDLIEEAMIHACHNIRKYLDGNPENIVKREDYV</sequence>
<dbReference type="InterPro" id="IPR036291">
    <property type="entry name" value="NAD(P)-bd_dom_sf"/>
</dbReference>
<dbReference type="InterPro" id="IPR050223">
    <property type="entry name" value="D-isomer_2-hydroxyacid_DH"/>
</dbReference>
<keyword evidence="2" id="KW-0520">NAD</keyword>
<dbReference type="Gene3D" id="3.40.50.720">
    <property type="entry name" value="NAD(P)-binding Rossmann-like Domain"/>
    <property type="match status" value="2"/>
</dbReference>
<dbReference type="SUPFAM" id="SSF52283">
    <property type="entry name" value="Formate/glycerate dehydrogenase catalytic domain-like"/>
    <property type="match status" value="1"/>
</dbReference>
<evidence type="ECO:0000313" key="7">
    <source>
        <dbReference type="Proteomes" id="UP001451606"/>
    </source>
</evidence>
<dbReference type="GO" id="GO:0016618">
    <property type="term" value="F:hydroxypyruvate reductase [NAD(P)H] activity"/>
    <property type="evidence" value="ECO:0007669"/>
    <property type="project" value="TreeGrafter"/>
</dbReference>
<dbReference type="GeneID" id="95968113"/>